<reference evidence="2" key="1">
    <citation type="submission" date="2020-12" db="EMBL/GenBank/DDBJ databases">
        <authorList>
            <person name="Iha C."/>
        </authorList>
    </citation>
    <scope>NUCLEOTIDE SEQUENCE</scope>
</reference>
<name>A0A8S1J763_9CHLO</name>
<dbReference type="OrthoDB" id="540503at2759"/>
<sequence>MGGTGREGAGKPPCRLQRLPVALCVMSCAAGLLLGSIRRVHTDLDPHLVALRPAAATQGASGSFQQCGSAGRCDGQGNGARVGDAALEAILAPISRDKEILVAVTNSALINADGTFGMLRTWLDAVQNAGVVNYVVVCLDDREFLLLGYSVLLSDVDVVVLKNPFDRLYRDRDVEGMSDGFDPVTAYGYDDVFDDPLMGWSRYAHTMRIFVLNSGFFYIRPNCRTVALMERITSRLMKETAWDQVRILNIYDFVNSKTLFRTMRNEEQYTHHTPVAVHVNYHPDKWPRMKAVVKRYVDGDVDALSSFPTGSCHGAPNC</sequence>
<evidence type="ECO:0000259" key="1">
    <source>
        <dbReference type="Pfam" id="PF03407"/>
    </source>
</evidence>
<proteinExistence type="predicted"/>
<dbReference type="PANTHER" id="PTHR46581:SF3">
    <property type="entry name" value="ARABINOSYLTRANSFERASE RRA3"/>
    <property type="match status" value="1"/>
</dbReference>
<dbReference type="AlphaFoldDB" id="A0A8S1J763"/>
<evidence type="ECO:0000313" key="3">
    <source>
        <dbReference type="Proteomes" id="UP000708148"/>
    </source>
</evidence>
<dbReference type="InterPro" id="IPR005069">
    <property type="entry name" value="Nucl-diP-sugar_transferase"/>
</dbReference>
<gene>
    <name evidence="2" type="ORF">OSTQU699_LOCUS7256</name>
</gene>
<dbReference type="InterPro" id="IPR044290">
    <property type="entry name" value="RRA1/2/3"/>
</dbReference>
<accession>A0A8S1J763</accession>
<feature type="domain" description="Nucleotide-diphospho-sugar transferase" evidence="1">
    <location>
        <begin position="142"/>
        <end position="244"/>
    </location>
</feature>
<evidence type="ECO:0000313" key="2">
    <source>
        <dbReference type="EMBL" id="CAD7701899.1"/>
    </source>
</evidence>
<keyword evidence="3" id="KW-1185">Reference proteome</keyword>
<comment type="caution">
    <text evidence="2">The sequence shown here is derived from an EMBL/GenBank/DDBJ whole genome shotgun (WGS) entry which is preliminary data.</text>
</comment>
<dbReference type="Pfam" id="PF03407">
    <property type="entry name" value="Nucleotid_trans"/>
    <property type="match status" value="1"/>
</dbReference>
<dbReference type="EMBL" id="CAJHUC010001654">
    <property type="protein sequence ID" value="CAD7701899.1"/>
    <property type="molecule type" value="Genomic_DNA"/>
</dbReference>
<dbReference type="Proteomes" id="UP000708148">
    <property type="component" value="Unassembled WGS sequence"/>
</dbReference>
<dbReference type="GO" id="GO:0080147">
    <property type="term" value="P:root hair cell development"/>
    <property type="evidence" value="ECO:0007669"/>
    <property type="project" value="InterPro"/>
</dbReference>
<protein>
    <recommendedName>
        <fullName evidence="1">Nucleotide-diphospho-sugar transferase domain-containing protein</fullName>
    </recommendedName>
</protein>
<dbReference type="PANTHER" id="PTHR46581">
    <property type="entry name" value="ARABINOSYLTRANSFERASE RRA3"/>
    <property type="match status" value="1"/>
</dbReference>
<dbReference type="GO" id="GO:0016757">
    <property type="term" value="F:glycosyltransferase activity"/>
    <property type="evidence" value="ECO:0007669"/>
    <property type="project" value="InterPro"/>
</dbReference>
<organism evidence="2 3">
    <name type="scientific">Ostreobium quekettii</name>
    <dbReference type="NCBI Taxonomy" id="121088"/>
    <lineage>
        <taxon>Eukaryota</taxon>
        <taxon>Viridiplantae</taxon>
        <taxon>Chlorophyta</taxon>
        <taxon>core chlorophytes</taxon>
        <taxon>Ulvophyceae</taxon>
        <taxon>TCBD clade</taxon>
        <taxon>Bryopsidales</taxon>
        <taxon>Ostreobineae</taxon>
        <taxon>Ostreobiaceae</taxon>
        <taxon>Ostreobium</taxon>
    </lineage>
</organism>